<feature type="region of interest" description="Disordered" evidence="1">
    <location>
        <begin position="1"/>
        <end position="36"/>
    </location>
</feature>
<protein>
    <submittedName>
        <fullName evidence="2">Methyl-CPG-binding domain 8 protein</fullName>
    </submittedName>
</protein>
<feature type="region of interest" description="Disordered" evidence="1">
    <location>
        <begin position="246"/>
        <end position="294"/>
    </location>
</feature>
<evidence type="ECO:0000313" key="2">
    <source>
        <dbReference type="EMBL" id="BBG95761.1"/>
    </source>
</evidence>
<feature type="compositionally biased region" description="Basic and acidic residues" evidence="1">
    <location>
        <begin position="272"/>
        <end position="294"/>
    </location>
</feature>
<dbReference type="AlphaFoldDB" id="A0A4Y1QV98"/>
<reference evidence="2" key="1">
    <citation type="journal article" date="2019" name="Science">
        <title>Mutation of a bHLH transcription factor allowed almond domestication.</title>
        <authorList>
            <person name="Sanchez-Perez R."/>
            <person name="Pavan S."/>
            <person name="Mazzeo R."/>
            <person name="Moldovan C."/>
            <person name="Aiese Cigliano R."/>
            <person name="Del Cueto J."/>
            <person name="Ricciardi F."/>
            <person name="Lotti C."/>
            <person name="Ricciardi L."/>
            <person name="Dicenta F."/>
            <person name="Lopez-Marques R.L."/>
            <person name="Lindberg Moller B."/>
        </authorList>
    </citation>
    <scope>NUCLEOTIDE SEQUENCE</scope>
</reference>
<organism evidence="2">
    <name type="scientific">Prunus dulcis</name>
    <name type="common">Almond</name>
    <name type="synonym">Amygdalus dulcis</name>
    <dbReference type="NCBI Taxonomy" id="3755"/>
    <lineage>
        <taxon>Eukaryota</taxon>
        <taxon>Viridiplantae</taxon>
        <taxon>Streptophyta</taxon>
        <taxon>Embryophyta</taxon>
        <taxon>Tracheophyta</taxon>
        <taxon>Spermatophyta</taxon>
        <taxon>Magnoliopsida</taxon>
        <taxon>eudicotyledons</taxon>
        <taxon>Gunneridae</taxon>
        <taxon>Pentapetalae</taxon>
        <taxon>rosids</taxon>
        <taxon>fabids</taxon>
        <taxon>Rosales</taxon>
        <taxon>Rosaceae</taxon>
        <taxon>Amygdaloideae</taxon>
        <taxon>Amygdaleae</taxon>
        <taxon>Prunus</taxon>
    </lineage>
</organism>
<feature type="compositionally biased region" description="Polar residues" evidence="1">
    <location>
        <begin position="123"/>
        <end position="132"/>
    </location>
</feature>
<gene>
    <name evidence="2" type="ORF">Prudu_004396</name>
</gene>
<feature type="compositionally biased region" description="Low complexity" evidence="1">
    <location>
        <begin position="23"/>
        <end position="36"/>
    </location>
</feature>
<dbReference type="PANTHER" id="PTHR37701">
    <property type="entry name" value="METHYL-CPG-BINDING DOMAIN-CONTAINING PROTEIN 8"/>
    <property type="match status" value="1"/>
</dbReference>
<dbReference type="InterPro" id="IPR017956">
    <property type="entry name" value="AT_hook_DNA-bd_motif"/>
</dbReference>
<feature type="non-terminal residue" evidence="2">
    <location>
        <position position="1"/>
    </location>
</feature>
<dbReference type="PANTHER" id="PTHR37701:SF13">
    <property type="entry name" value="C2H2-TYPE DOMAIN-CONTAINING PROTEIN"/>
    <property type="match status" value="1"/>
</dbReference>
<feature type="region of interest" description="Disordered" evidence="1">
    <location>
        <begin position="123"/>
        <end position="164"/>
    </location>
</feature>
<feature type="compositionally biased region" description="Polar residues" evidence="1">
    <location>
        <begin position="1"/>
        <end position="22"/>
    </location>
</feature>
<sequence length="1198" mass="130664">SAPTEGQTTLRSIQSQQESRNGSSSTSPSSPLVSSPPNLSPISLCCSLFNAMASATVVDHHNPDPNPNHLHLDSLPLIDLRLLSQSDLYSLSLTSSSSLSNPTRRFDDDVLIPKIDRSVFNESAGSRKQTYSRLRLAPRNSQFPIPNPKSQPTPFSHSQSRDPETRQIISLLKQLFPSSEKAENDDVLVSVPVHLAQDDSIPGPSVQNPLVGLSADVGMKRKRGRPRKDANAVMAYPMVKADVSIERHGGGDTTPGIVVQSSDGKRKRGRPRKDENRVVSVSERERKSNVKESSVTEERVKVEEAEMVMVNENGVVLDLAALGNADDSFGEALRRRTDGLETEAQLLGFLEGWREDGRVRGRRGRLCRRVSSLMRCRGSGRLCSLSREMEAIPNGQQFVSCKEVSSYLLSYFGVRNTSKPGHTDGNIPLSNELVSGDGIQQDTNITFEDESKADELATCSLMPISSVTGHEKQATFLHTENSREIQAGEIMGMPKKFDPIKTGVLQTSLKIHESVQIDREATLDAVANYDLSSDFPCAKVNKDIENCLGTYKRESISLSCEEQAMKANKSGKDLGFFEQGSAFNLTNDKLTKADEATDGGLSCGETNVFDCFPDGINDGFKASVNSVDVTKVDTDTALNGMGKERRTENIDNNQLSSTVENTKIDDADDFGNGRSISGISESHFGPEDVCTNVKKQSTSEACSLVPSILVESRRERGLCSTSSDEKTCDVGNNFYSESFRTTYEPKCDDIDISGNDDKTISFGSGHAMPDVDAMEISEHVITTGKCSNVPAQDGKSCITLSNAKNPTCSLDELCQEKSFPRNVSTPFVKQDIGSAKTGMACPSGSASSYALVNNVNNTSSSSMEELKKEEVKRSWNNAVLLAFDSSHGGPGANSVKSTGHERSSGRPSLVRSENSQTFSTGNNSSVLEDKLITGSVNGLICPNGSEQTPGFENSLNRVYSSIMWEQPNTENAESSRNNDPMTGFLNHSQPSGDVMAELMWRIDEQNVQQSGLADTSSELVQSSGCHPNFDMLSGKGADGALSVNEKFDNLSGLEGLKPGRIEKLEYNIQTAQASSHSKESKVLSYDGEMEQGFSSSAWLEKESLPSMPNIANRPETNICVWCGNEFYHESSIRAVAPNEDLLALMELFRRPRMAQPFFQFMDLFDARVAIEEEEAATVLIGAKYIDYDISLRILHCFG</sequence>
<dbReference type="InterPro" id="IPR037472">
    <property type="entry name" value="MBD8"/>
</dbReference>
<dbReference type="SMART" id="SM00384">
    <property type="entry name" value="AT_hook"/>
    <property type="match status" value="3"/>
</dbReference>
<accession>A0A4Y1QV98</accession>
<proteinExistence type="predicted"/>
<dbReference type="EMBL" id="AP019297">
    <property type="protein sequence ID" value="BBG95761.1"/>
    <property type="molecule type" value="Genomic_DNA"/>
</dbReference>
<evidence type="ECO:0000256" key="1">
    <source>
        <dbReference type="SAM" id="MobiDB-lite"/>
    </source>
</evidence>
<name>A0A4Y1QV98_PRUDU</name>
<feature type="compositionally biased region" description="Polar residues" evidence="1">
    <location>
        <begin position="911"/>
        <end position="923"/>
    </location>
</feature>
<feature type="region of interest" description="Disordered" evidence="1">
    <location>
        <begin position="883"/>
        <end position="923"/>
    </location>
</feature>
<dbReference type="GO" id="GO:0003677">
    <property type="term" value="F:DNA binding"/>
    <property type="evidence" value="ECO:0007669"/>
    <property type="project" value="InterPro"/>
</dbReference>